<keyword evidence="2" id="KW-1185">Reference proteome</keyword>
<reference evidence="1 2" key="1">
    <citation type="journal article" date="2017" name="Genome Biol. Evol.">
        <title>Trajectories and Drivers of Genome Evolution in Surface-Associated Marine Phaeobacter.</title>
        <authorList>
            <person name="Freese H.M."/>
            <person name="Sikorski J."/>
            <person name="Bunk B."/>
            <person name="Scheuner C."/>
            <person name="Meier-Kolthoff J.P."/>
            <person name="Sproer C."/>
            <person name="Gram L."/>
            <person name="Overmann J."/>
        </authorList>
    </citation>
    <scope>NUCLEOTIDE SEQUENCE [LARGE SCALE GENOMIC DNA]</scope>
    <source>
        <strain evidence="1 2">P66</strain>
    </source>
</reference>
<organism evidence="1 2">
    <name type="scientific">Phaeobacter inhibens</name>
    <dbReference type="NCBI Taxonomy" id="221822"/>
    <lineage>
        <taxon>Bacteria</taxon>
        <taxon>Pseudomonadati</taxon>
        <taxon>Pseudomonadota</taxon>
        <taxon>Alphaproteobacteria</taxon>
        <taxon>Rhodobacterales</taxon>
        <taxon>Roseobacteraceae</taxon>
        <taxon>Phaeobacter</taxon>
    </lineage>
</organism>
<proteinExistence type="predicted"/>
<name>A0ABM6RDT6_9RHOB</name>
<evidence type="ECO:0000313" key="1">
    <source>
        <dbReference type="EMBL" id="AUQ94515.1"/>
    </source>
</evidence>
<gene>
    <name evidence="1" type="ORF">PhaeoP66_01733</name>
</gene>
<accession>A0ABM6RDT6</accession>
<sequence length="157" mass="16948">MTQLYHTATTAPALLPFRIRLSDGRSRTDPASFTAEEIADAGYIAAPPQPDHDPTTQRPTWDGVAWGIEDIPVPDPVHQPLTKIGFMRLCMFLGGMTPDMLVAARDAPELKAMWIMLDMAEQVQRDDPEVAPGLALLAGLGHLPNGAQAVLDGWPAA</sequence>
<evidence type="ECO:0000313" key="2">
    <source>
        <dbReference type="Proteomes" id="UP000236536"/>
    </source>
</evidence>
<reference evidence="1 2" key="2">
    <citation type="journal article" date="2017" name="Int. J. Syst. Evol. Microbiol.">
        <title>Adaptation of Surface-Associated Bacteria to the Open Ocean: A Genomically Distinct Subpopulation of Phaeobacter gallaeciensis Colonizes Pacific Mesozooplankton.</title>
        <authorList>
            <person name="Freese H.M."/>
            <person name="Methner A."/>
            <person name="Overmann J."/>
        </authorList>
    </citation>
    <scope>NUCLEOTIDE SEQUENCE [LARGE SCALE GENOMIC DNA]</scope>
    <source>
        <strain evidence="1 2">P66</strain>
    </source>
</reference>
<dbReference type="EMBL" id="CP010705">
    <property type="protein sequence ID" value="AUQ94515.1"/>
    <property type="molecule type" value="Genomic_DNA"/>
</dbReference>
<dbReference type="Proteomes" id="UP000236536">
    <property type="component" value="Chromosome"/>
</dbReference>
<dbReference type="RefSeq" id="WP_102874282.1">
    <property type="nucleotide sequence ID" value="NZ_CP010599.1"/>
</dbReference>
<protein>
    <submittedName>
        <fullName evidence="1">Uncharacterized protein</fullName>
    </submittedName>
</protein>